<evidence type="ECO:0000313" key="2">
    <source>
        <dbReference type="Proteomes" id="UP000789375"/>
    </source>
</evidence>
<accession>A0A9N9HD83</accession>
<dbReference type="EMBL" id="CAJVPP010006250">
    <property type="protein sequence ID" value="CAG8675941.1"/>
    <property type="molecule type" value="Genomic_DNA"/>
</dbReference>
<reference evidence="1" key="1">
    <citation type="submission" date="2021-06" db="EMBL/GenBank/DDBJ databases">
        <authorList>
            <person name="Kallberg Y."/>
            <person name="Tangrot J."/>
            <person name="Rosling A."/>
        </authorList>
    </citation>
    <scope>NUCLEOTIDE SEQUENCE</scope>
    <source>
        <strain evidence="1">87-6 pot B 2015</strain>
    </source>
</reference>
<protein>
    <submittedName>
        <fullName evidence="1">12837_t:CDS:1</fullName>
    </submittedName>
</protein>
<dbReference type="Proteomes" id="UP000789375">
    <property type="component" value="Unassembled WGS sequence"/>
</dbReference>
<keyword evidence="2" id="KW-1185">Reference proteome</keyword>
<feature type="non-terminal residue" evidence="1">
    <location>
        <position position="1"/>
    </location>
</feature>
<organism evidence="1 2">
    <name type="scientific">Funneliformis mosseae</name>
    <name type="common">Endomycorrhizal fungus</name>
    <name type="synonym">Glomus mosseae</name>
    <dbReference type="NCBI Taxonomy" id="27381"/>
    <lineage>
        <taxon>Eukaryota</taxon>
        <taxon>Fungi</taxon>
        <taxon>Fungi incertae sedis</taxon>
        <taxon>Mucoromycota</taxon>
        <taxon>Glomeromycotina</taxon>
        <taxon>Glomeromycetes</taxon>
        <taxon>Glomerales</taxon>
        <taxon>Glomeraceae</taxon>
        <taxon>Funneliformis</taxon>
    </lineage>
</organism>
<proteinExistence type="predicted"/>
<name>A0A9N9HD83_FUNMO</name>
<gene>
    <name evidence="1" type="ORF">FMOSSE_LOCUS12645</name>
</gene>
<sequence length="42" mass="4694">AKWFAQLESKLLVNSTTKLMNRSCSSPASLIKIPIQPNDESF</sequence>
<dbReference type="AlphaFoldDB" id="A0A9N9HD83"/>
<evidence type="ECO:0000313" key="1">
    <source>
        <dbReference type="EMBL" id="CAG8675941.1"/>
    </source>
</evidence>
<comment type="caution">
    <text evidence="1">The sequence shown here is derived from an EMBL/GenBank/DDBJ whole genome shotgun (WGS) entry which is preliminary data.</text>
</comment>